<proteinExistence type="predicted"/>
<comment type="caution">
    <text evidence="1">The sequence shown here is derived from an EMBL/GenBank/DDBJ whole genome shotgun (WGS) entry which is preliminary data.</text>
</comment>
<keyword evidence="2" id="KW-1185">Reference proteome</keyword>
<accession>A0A2P6MTC3</accession>
<reference evidence="1 2" key="1">
    <citation type="journal article" date="2018" name="Genome Biol. Evol.">
        <title>Multiple Roots of Fruiting Body Formation in Amoebozoa.</title>
        <authorList>
            <person name="Hillmann F."/>
            <person name="Forbes G."/>
            <person name="Novohradska S."/>
            <person name="Ferling I."/>
            <person name="Riege K."/>
            <person name="Groth M."/>
            <person name="Westermann M."/>
            <person name="Marz M."/>
            <person name="Spaller T."/>
            <person name="Winckler T."/>
            <person name="Schaap P."/>
            <person name="Glockner G."/>
        </authorList>
    </citation>
    <scope>NUCLEOTIDE SEQUENCE [LARGE SCALE GENOMIC DNA]</scope>
    <source>
        <strain evidence="1 2">Jena</strain>
    </source>
</reference>
<evidence type="ECO:0000313" key="1">
    <source>
        <dbReference type="EMBL" id="PRP74961.1"/>
    </source>
</evidence>
<organism evidence="1 2">
    <name type="scientific">Planoprotostelium fungivorum</name>
    <dbReference type="NCBI Taxonomy" id="1890364"/>
    <lineage>
        <taxon>Eukaryota</taxon>
        <taxon>Amoebozoa</taxon>
        <taxon>Evosea</taxon>
        <taxon>Variosea</taxon>
        <taxon>Cavosteliida</taxon>
        <taxon>Cavosteliaceae</taxon>
        <taxon>Planoprotostelium</taxon>
    </lineage>
</organism>
<dbReference type="InParanoid" id="A0A2P6MTC3"/>
<name>A0A2P6MTC3_9EUKA</name>
<protein>
    <submittedName>
        <fullName evidence="1">Uncharacterized protein</fullName>
    </submittedName>
</protein>
<sequence>MKDLNWSDAAIGTSWLRVGGMVGCSDLQVQVFFAQTETLKERINIHRPYRYWPRQLTIRETAGLAAMLGDSPMKKPTADIS</sequence>
<dbReference type="EMBL" id="MDYQ01000423">
    <property type="protein sequence ID" value="PRP74961.1"/>
    <property type="molecule type" value="Genomic_DNA"/>
</dbReference>
<evidence type="ECO:0000313" key="2">
    <source>
        <dbReference type="Proteomes" id="UP000241769"/>
    </source>
</evidence>
<dbReference type="AlphaFoldDB" id="A0A2P6MTC3"/>
<gene>
    <name evidence="1" type="ORF">PROFUN_15994</name>
</gene>
<dbReference type="Proteomes" id="UP000241769">
    <property type="component" value="Unassembled WGS sequence"/>
</dbReference>